<dbReference type="GO" id="GO:0051537">
    <property type="term" value="F:2 iron, 2 sulfur cluster binding"/>
    <property type="evidence" value="ECO:0007669"/>
    <property type="project" value="UniProtKB-KW"/>
</dbReference>
<dbReference type="SUPFAM" id="SSF52343">
    <property type="entry name" value="Ferredoxin reductase-like, C-terminal NADP-linked domain"/>
    <property type="match status" value="1"/>
</dbReference>
<name>A0A543FPU1_9PSEU</name>
<feature type="domain" description="FAD-binding FR-type" evidence="4">
    <location>
        <begin position="10"/>
        <end position="111"/>
    </location>
</feature>
<dbReference type="GO" id="GO:0016491">
    <property type="term" value="F:oxidoreductase activity"/>
    <property type="evidence" value="ECO:0007669"/>
    <property type="project" value="InterPro"/>
</dbReference>
<evidence type="ECO:0000256" key="3">
    <source>
        <dbReference type="ARBA" id="ARBA00023014"/>
    </source>
</evidence>
<dbReference type="InterPro" id="IPR039261">
    <property type="entry name" value="FNR_nucleotide-bd"/>
</dbReference>
<keyword evidence="2" id="KW-0001">2Fe-2S</keyword>
<dbReference type="Pfam" id="PF00970">
    <property type="entry name" value="FAD_binding_6"/>
    <property type="match status" value="1"/>
</dbReference>
<dbReference type="AlphaFoldDB" id="A0A543FPU1"/>
<keyword evidence="3" id="KW-0411">Iron-sulfur</keyword>
<dbReference type="InterPro" id="IPR001433">
    <property type="entry name" value="OxRdtase_FAD/NAD-bd"/>
</dbReference>
<dbReference type="PRINTS" id="PR00371">
    <property type="entry name" value="FPNCR"/>
</dbReference>
<dbReference type="RefSeq" id="WP_142107099.1">
    <property type="nucleotide sequence ID" value="NZ_VFPH01000003.1"/>
</dbReference>
<dbReference type="PANTHER" id="PTHR47354:SF5">
    <property type="entry name" value="PROTEIN RFBI"/>
    <property type="match status" value="1"/>
</dbReference>
<dbReference type="EMBL" id="VFPH01000003">
    <property type="protein sequence ID" value="TQM35796.1"/>
    <property type="molecule type" value="Genomic_DNA"/>
</dbReference>
<evidence type="ECO:0000313" key="6">
    <source>
        <dbReference type="Proteomes" id="UP000319818"/>
    </source>
</evidence>
<comment type="cofactor">
    <cofactor evidence="1">
        <name>FAD</name>
        <dbReference type="ChEBI" id="CHEBI:57692"/>
    </cofactor>
</comment>
<proteinExistence type="predicted"/>
<dbReference type="InterPro" id="IPR008333">
    <property type="entry name" value="Cbr1-like_FAD-bd_dom"/>
</dbReference>
<reference evidence="5 6" key="1">
    <citation type="submission" date="2019-06" db="EMBL/GenBank/DDBJ databases">
        <title>Sequencing the genomes of 1000 actinobacteria strains.</title>
        <authorList>
            <person name="Klenk H.-P."/>
        </authorList>
    </citation>
    <scope>NUCLEOTIDE SEQUENCE [LARGE SCALE GENOMIC DNA]</scope>
    <source>
        <strain evidence="5 6">DSM 45511</strain>
    </source>
</reference>
<dbReference type="Pfam" id="PF00175">
    <property type="entry name" value="NAD_binding_1"/>
    <property type="match status" value="1"/>
</dbReference>
<dbReference type="Gene3D" id="3.40.50.80">
    <property type="entry name" value="Nucleotide-binding domain of ferredoxin-NADP reductase (FNR) module"/>
    <property type="match status" value="1"/>
</dbReference>
<comment type="caution">
    <text evidence="5">The sequence shown here is derived from an EMBL/GenBank/DDBJ whole genome shotgun (WGS) entry which is preliminary data.</text>
</comment>
<dbReference type="SUPFAM" id="SSF63380">
    <property type="entry name" value="Riboflavin synthase domain-like"/>
    <property type="match status" value="1"/>
</dbReference>
<evidence type="ECO:0000256" key="1">
    <source>
        <dbReference type="ARBA" id="ARBA00001974"/>
    </source>
</evidence>
<keyword evidence="2" id="KW-0479">Metal-binding</keyword>
<dbReference type="InterPro" id="IPR017927">
    <property type="entry name" value="FAD-bd_FR_type"/>
</dbReference>
<accession>A0A543FPU1</accession>
<dbReference type="CDD" id="cd06217">
    <property type="entry name" value="FNR_iron_sulfur_binding_3"/>
    <property type="match status" value="1"/>
</dbReference>
<dbReference type="InterPro" id="IPR050415">
    <property type="entry name" value="MRET"/>
</dbReference>
<protein>
    <submittedName>
        <fullName evidence="5">Ferredoxin-NADP reductase</fullName>
    </submittedName>
</protein>
<evidence type="ECO:0000256" key="2">
    <source>
        <dbReference type="ARBA" id="ARBA00022714"/>
    </source>
</evidence>
<evidence type="ECO:0000259" key="4">
    <source>
        <dbReference type="PROSITE" id="PS51384"/>
    </source>
</evidence>
<organism evidence="5 6">
    <name type="scientific">Pseudonocardia cypriaca</name>
    <dbReference type="NCBI Taxonomy" id="882449"/>
    <lineage>
        <taxon>Bacteria</taxon>
        <taxon>Bacillati</taxon>
        <taxon>Actinomycetota</taxon>
        <taxon>Actinomycetes</taxon>
        <taxon>Pseudonocardiales</taxon>
        <taxon>Pseudonocardiaceae</taxon>
        <taxon>Pseudonocardia</taxon>
    </lineage>
</organism>
<dbReference type="PROSITE" id="PS51384">
    <property type="entry name" value="FAD_FR"/>
    <property type="match status" value="1"/>
</dbReference>
<evidence type="ECO:0000313" key="5">
    <source>
        <dbReference type="EMBL" id="TQM35796.1"/>
    </source>
</evidence>
<keyword evidence="2" id="KW-0408">Iron</keyword>
<sequence>MARTAVRRRLRWRLATVATNTSEARAVHRLSLQIDDWDGHLPGQHVDVRLTAPDGYQAQRSYSIASAPESPTVDLVVQRLDDGEVSPYLTDGLRAGDRLELRGPIGGYFVWHAELDAPLQLVAGGSGIAPFLAMLDHHAATGSGAPARLLYSARTLDDVIGRARLEQHSARGIGVTIALTRQQPPGWAGLSGRLTPQTIREHVWPVDQLPNIFVCGATTFVEAVADSLVEAGHPAAAIRIERFGDVEGAGRDSGVPTTRR</sequence>
<dbReference type="InterPro" id="IPR001709">
    <property type="entry name" value="Flavoprot_Pyr_Nucl_cyt_Rdtase"/>
</dbReference>
<dbReference type="PANTHER" id="PTHR47354">
    <property type="entry name" value="NADH OXIDOREDUCTASE HCR"/>
    <property type="match status" value="1"/>
</dbReference>
<dbReference type="OrthoDB" id="5179582at2"/>
<dbReference type="InterPro" id="IPR017938">
    <property type="entry name" value="Riboflavin_synthase-like_b-brl"/>
</dbReference>
<dbReference type="PRINTS" id="PR00406">
    <property type="entry name" value="CYTB5RDTASE"/>
</dbReference>
<gene>
    <name evidence="5" type="ORF">FB388_7240</name>
</gene>
<keyword evidence="6" id="KW-1185">Reference proteome</keyword>
<dbReference type="Proteomes" id="UP000319818">
    <property type="component" value="Unassembled WGS sequence"/>
</dbReference>
<dbReference type="Gene3D" id="2.40.30.10">
    <property type="entry name" value="Translation factors"/>
    <property type="match status" value="1"/>
</dbReference>